<reference evidence="6" key="1">
    <citation type="journal article" date="2016" name="Proc. Natl. Acad. Sci. U.S.A.">
        <title>Lipid metabolic changes in an early divergent fungus govern the establishment of a mutualistic symbiosis with endobacteria.</title>
        <authorList>
            <person name="Lastovetsky O.A."/>
            <person name="Gaspar M.L."/>
            <person name="Mondo S.J."/>
            <person name="LaButti K.M."/>
            <person name="Sandor L."/>
            <person name="Grigoriev I.V."/>
            <person name="Henry S.A."/>
            <person name="Pawlowska T.E."/>
        </authorList>
    </citation>
    <scope>NUCLEOTIDE SEQUENCE [LARGE SCALE GENOMIC DNA]</scope>
    <source>
        <strain evidence="6">ATCC 52814</strain>
    </source>
</reference>
<dbReference type="InterPro" id="IPR018247">
    <property type="entry name" value="EF_Hand_1_Ca_BS"/>
</dbReference>
<dbReference type="PROSITE" id="PS50222">
    <property type="entry name" value="EF_HAND_2"/>
    <property type="match status" value="4"/>
</dbReference>
<gene>
    <name evidence="6" type="ORF">BCV72DRAFT_302125</name>
</gene>
<dbReference type="AlphaFoldDB" id="A0A1X0RDM9"/>
<evidence type="ECO:0000313" key="6">
    <source>
        <dbReference type="EMBL" id="ORE10163.1"/>
    </source>
</evidence>
<dbReference type="InterPro" id="IPR011992">
    <property type="entry name" value="EF-hand-dom_pair"/>
</dbReference>
<dbReference type="PANTHER" id="PTHR23050">
    <property type="entry name" value="CALCIUM BINDING PROTEIN"/>
    <property type="match status" value="1"/>
</dbReference>
<evidence type="ECO:0000256" key="3">
    <source>
        <dbReference type="ARBA" id="ARBA00022837"/>
    </source>
</evidence>
<name>A0A1X0RDM9_RHIZD</name>
<dbReference type="VEuPathDB" id="FungiDB:BCV72DRAFT_302125"/>
<dbReference type="Proteomes" id="UP000242414">
    <property type="component" value="Unassembled WGS sequence"/>
</dbReference>
<proteinExistence type="predicted"/>
<keyword evidence="1" id="KW-0479">Metal-binding</keyword>
<protein>
    <submittedName>
        <fullName evidence="6">EF-hand</fullName>
    </submittedName>
</protein>
<feature type="compositionally biased region" description="Basic and acidic residues" evidence="4">
    <location>
        <begin position="87"/>
        <end position="99"/>
    </location>
</feature>
<dbReference type="OrthoDB" id="26525at2759"/>
<dbReference type="EMBL" id="KV921868">
    <property type="protein sequence ID" value="ORE10163.1"/>
    <property type="molecule type" value="Genomic_DNA"/>
</dbReference>
<feature type="domain" description="EF-hand" evidence="5">
    <location>
        <begin position="45"/>
        <end position="80"/>
    </location>
</feature>
<feature type="region of interest" description="Disordered" evidence="4">
    <location>
        <begin position="79"/>
        <end position="99"/>
    </location>
</feature>
<evidence type="ECO:0000256" key="4">
    <source>
        <dbReference type="SAM" id="MobiDB-lite"/>
    </source>
</evidence>
<feature type="domain" description="EF-hand" evidence="5">
    <location>
        <begin position="8"/>
        <end position="43"/>
    </location>
</feature>
<sequence>MSNRINQQELKSLREAFNLYDTDHEGAIDVNKFENIVKSLGMVGIDDQRIRELIKENDSNRDGKIDFEEFVNIMNQLVSQSPLPSPHETRKNEHYSKRMSRHELDELKMCFDKFDKNGDGQISEEELREVMKGLGEHLTEKEIKDMMNDADTNKDGHIDFEEFKQLMPPS</sequence>
<dbReference type="Gene3D" id="1.10.238.10">
    <property type="entry name" value="EF-hand"/>
    <property type="match status" value="2"/>
</dbReference>
<dbReference type="InterPro" id="IPR002048">
    <property type="entry name" value="EF_hand_dom"/>
</dbReference>
<accession>A0A1X0RDM9</accession>
<keyword evidence="2" id="KW-0677">Repeat</keyword>
<evidence type="ECO:0000259" key="5">
    <source>
        <dbReference type="PROSITE" id="PS50222"/>
    </source>
</evidence>
<dbReference type="Pfam" id="PF13499">
    <property type="entry name" value="EF-hand_7"/>
    <property type="match status" value="2"/>
</dbReference>
<dbReference type="FunFam" id="1.10.238.10:FF:000181">
    <property type="entry name" value="CALML5 isoform 1"/>
    <property type="match status" value="1"/>
</dbReference>
<dbReference type="PROSITE" id="PS00018">
    <property type="entry name" value="EF_HAND_1"/>
    <property type="match status" value="3"/>
</dbReference>
<feature type="domain" description="EF-hand" evidence="5">
    <location>
        <begin position="138"/>
        <end position="170"/>
    </location>
</feature>
<evidence type="ECO:0000256" key="1">
    <source>
        <dbReference type="ARBA" id="ARBA00022723"/>
    </source>
</evidence>
<dbReference type="GO" id="GO:0005509">
    <property type="term" value="F:calcium ion binding"/>
    <property type="evidence" value="ECO:0007669"/>
    <property type="project" value="InterPro"/>
</dbReference>
<dbReference type="CDD" id="cd00051">
    <property type="entry name" value="EFh"/>
    <property type="match status" value="1"/>
</dbReference>
<dbReference type="InterPro" id="IPR050145">
    <property type="entry name" value="Centrin_CML-like"/>
</dbReference>
<organism evidence="6">
    <name type="scientific">Rhizopus microsporus var. microsporus</name>
    <dbReference type="NCBI Taxonomy" id="86635"/>
    <lineage>
        <taxon>Eukaryota</taxon>
        <taxon>Fungi</taxon>
        <taxon>Fungi incertae sedis</taxon>
        <taxon>Mucoromycota</taxon>
        <taxon>Mucoromycotina</taxon>
        <taxon>Mucoromycetes</taxon>
        <taxon>Mucorales</taxon>
        <taxon>Mucorineae</taxon>
        <taxon>Rhizopodaceae</taxon>
        <taxon>Rhizopus</taxon>
    </lineage>
</organism>
<evidence type="ECO:0000256" key="2">
    <source>
        <dbReference type="ARBA" id="ARBA00022737"/>
    </source>
</evidence>
<dbReference type="SUPFAM" id="SSF47473">
    <property type="entry name" value="EF-hand"/>
    <property type="match status" value="1"/>
</dbReference>
<dbReference type="SMART" id="SM00054">
    <property type="entry name" value="EFh"/>
    <property type="match status" value="4"/>
</dbReference>
<keyword evidence="3" id="KW-0106">Calcium</keyword>
<feature type="domain" description="EF-hand" evidence="5">
    <location>
        <begin position="102"/>
        <end position="137"/>
    </location>
</feature>